<dbReference type="SUPFAM" id="SSF52949">
    <property type="entry name" value="Macro domain-like"/>
    <property type="match status" value="1"/>
</dbReference>
<dbReference type="EMBL" id="CAJNOR010000948">
    <property type="protein sequence ID" value="CAF1043303.1"/>
    <property type="molecule type" value="Genomic_DNA"/>
</dbReference>
<dbReference type="PROSITE" id="PS51154">
    <property type="entry name" value="MACRO"/>
    <property type="match status" value="1"/>
</dbReference>
<proteinExistence type="predicted"/>
<dbReference type="Proteomes" id="UP000663828">
    <property type="component" value="Unassembled WGS sequence"/>
</dbReference>
<evidence type="ECO:0000313" key="2">
    <source>
        <dbReference type="EMBL" id="CAF1043303.1"/>
    </source>
</evidence>
<dbReference type="InterPro" id="IPR043472">
    <property type="entry name" value="Macro_dom-like"/>
</dbReference>
<keyword evidence="3" id="KW-1185">Reference proteome</keyword>
<dbReference type="Gene3D" id="3.40.220.10">
    <property type="entry name" value="Leucine Aminopeptidase, subunit E, domain 1"/>
    <property type="match status" value="1"/>
</dbReference>
<evidence type="ECO:0000313" key="3">
    <source>
        <dbReference type="Proteomes" id="UP000663828"/>
    </source>
</evidence>
<protein>
    <recommendedName>
        <fullName evidence="1">Macro domain-containing protein</fullName>
    </recommendedName>
</protein>
<dbReference type="InterPro" id="IPR002589">
    <property type="entry name" value="Macro_dom"/>
</dbReference>
<dbReference type="PANTHER" id="PTHR11106">
    <property type="entry name" value="GANGLIOSIDE INDUCED DIFFERENTIATION ASSOCIATED PROTEIN 2-RELATED"/>
    <property type="match status" value="1"/>
</dbReference>
<feature type="domain" description="Macro" evidence="1">
    <location>
        <begin position="1"/>
        <end position="186"/>
    </location>
</feature>
<gene>
    <name evidence="2" type="ORF">XAT740_LOCUS15380</name>
</gene>
<sequence>MGLSSLTQKLSIQVTHCSLLEVKKHHPNVTAIVNAANVYMRGGGGLDGAIHKAAGSELLQELKKLVPTKTQTAEVIVSKGYKTGFSHILHVAGPIYSSSNPDESRKLLEETYTNVIRTADSQGINALGTASISTGIYGYPLDDAAKVAISTVARELSQSQHLKTVIFAMFGQQEYDVFTKAYQQWKHKHENDL</sequence>
<dbReference type="Pfam" id="PF01661">
    <property type="entry name" value="Macro"/>
    <property type="match status" value="1"/>
</dbReference>
<organism evidence="2 3">
    <name type="scientific">Adineta ricciae</name>
    <name type="common">Rotifer</name>
    <dbReference type="NCBI Taxonomy" id="249248"/>
    <lineage>
        <taxon>Eukaryota</taxon>
        <taxon>Metazoa</taxon>
        <taxon>Spiralia</taxon>
        <taxon>Gnathifera</taxon>
        <taxon>Rotifera</taxon>
        <taxon>Eurotatoria</taxon>
        <taxon>Bdelloidea</taxon>
        <taxon>Adinetida</taxon>
        <taxon>Adinetidae</taxon>
        <taxon>Adineta</taxon>
    </lineage>
</organism>
<comment type="caution">
    <text evidence="2">The sequence shown here is derived from an EMBL/GenBank/DDBJ whole genome shotgun (WGS) entry which is preliminary data.</text>
</comment>
<dbReference type="SMART" id="SM00506">
    <property type="entry name" value="A1pp"/>
    <property type="match status" value="1"/>
</dbReference>
<reference evidence="2" key="1">
    <citation type="submission" date="2021-02" db="EMBL/GenBank/DDBJ databases">
        <authorList>
            <person name="Nowell W R."/>
        </authorList>
    </citation>
    <scope>NUCLEOTIDE SEQUENCE</scope>
</reference>
<evidence type="ECO:0000259" key="1">
    <source>
        <dbReference type="PROSITE" id="PS51154"/>
    </source>
</evidence>
<dbReference type="AlphaFoldDB" id="A0A814JW52"/>
<accession>A0A814JW52</accession>
<dbReference type="PANTHER" id="PTHR11106:SF27">
    <property type="entry name" value="MACRO DOMAIN-CONTAINING PROTEIN"/>
    <property type="match status" value="1"/>
</dbReference>
<name>A0A814JW52_ADIRI</name>